<dbReference type="Proteomes" id="UP000291981">
    <property type="component" value="Unassembled WGS sequence"/>
</dbReference>
<dbReference type="AlphaFoldDB" id="A0A4Q8QDM6"/>
<keyword evidence="1" id="KW-0805">Transcription regulation</keyword>
<dbReference type="Gene3D" id="1.10.10.10">
    <property type="entry name" value="Winged helix-like DNA-binding domain superfamily/Winged helix DNA-binding domain"/>
    <property type="match status" value="1"/>
</dbReference>
<comment type="caution">
    <text evidence="5">The sequence shown here is derived from an EMBL/GenBank/DDBJ whole genome shotgun (WGS) entry which is preliminary data.</text>
</comment>
<evidence type="ECO:0000256" key="1">
    <source>
        <dbReference type="ARBA" id="ARBA00023015"/>
    </source>
</evidence>
<organism evidence="5 6">
    <name type="scientific">Flagellimonas allohymeniacidonis</name>
    <dbReference type="NCBI Taxonomy" id="2517819"/>
    <lineage>
        <taxon>Bacteria</taxon>
        <taxon>Pseudomonadati</taxon>
        <taxon>Bacteroidota</taxon>
        <taxon>Flavobacteriia</taxon>
        <taxon>Flavobacteriales</taxon>
        <taxon>Flavobacteriaceae</taxon>
        <taxon>Flagellimonas</taxon>
    </lineage>
</organism>
<evidence type="ECO:0000256" key="3">
    <source>
        <dbReference type="ARBA" id="ARBA00023163"/>
    </source>
</evidence>
<keyword evidence="6" id="KW-1185">Reference proteome</keyword>
<dbReference type="PANTHER" id="PTHR33204">
    <property type="entry name" value="TRANSCRIPTIONAL REGULATOR, MARR FAMILY"/>
    <property type="match status" value="1"/>
</dbReference>
<dbReference type="PROSITE" id="PS51118">
    <property type="entry name" value="HTH_HXLR"/>
    <property type="match status" value="1"/>
</dbReference>
<evidence type="ECO:0000256" key="2">
    <source>
        <dbReference type="ARBA" id="ARBA00023125"/>
    </source>
</evidence>
<dbReference type="InterPro" id="IPR036390">
    <property type="entry name" value="WH_DNA-bd_sf"/>
</dbReference>
<evidence type="ECO:0000259" key="4">
    <source>
        <dbReference type="PROSITE" id="PS51118"/>
    </source>
</evidence>
<dbReference type="RefSeq" id="WP_130608652.1">
    <property type="nucleotide sequence ID" value="NZ_SGIU01000001.1"/>
</dbReference>
<protein>
    <submittedName>
        <fullName evidence="5">Transcriptional regulator</fullName>
    </submittedName>
</protein>
<dbReference type="InterPro" id="IPR036388">
    <property type="entry name" value="WH-like_DNA-bd_sf"/>
</dbReference>
<feature type="domain" description="HTH hxlR-type" evidence="4">
    <location>
        <begin position="19"/>
        <end position="117"/>
    </location>
</feature>
<evidence type="ECO:0000313" key="6">
    <source>
        <dbReference type="Proteomes" id="UP000291981"/>
    </source>
</evidence>
<accession>A0A4Q8QDM6</accession>
<dbReference type="GO" id="GO:0003677">
    <property type="term" value="F:DNA binding"/>
    <property type="evidence" value="ECO:0007669"/>
    <property type="project" value="UniProtKB-KW"/>
</dbReference>
<dbReference type="OrthoDB" id="9797599at2"/>
<sequence length="132" mass="15534">MRKSNSSNSINEKSILEDCPITSTWLAIGGRWKLVIIWQLRDSPMRYNMLFRAIPNISQKMLTQQLKSLVEEGWVYKTDFKEIPPRTEYKLSKLGLSFLPILRKIYDWGKENDIAAKYSVGPFKEEPRTKHR</sequence>
<dbReference type="EMBL" id="SGIU01000001">
    <property type="protein sequence ID" value="TAI48505.1"/>
    <property type="molecule type" value="Genomic_DNA"/>
</dbReference>
<name>A0A4Q8QDM6_9FLAO</name>
<keyword evidence="3" id="KW-0804">Transcription</keyword>
<evidence type="ECO:0000313" key="5">
    <source>
        <dbReference type="EMBL" id="TAI48505.1"/>
    </source>
</evidence>
<dbReference type="InterPro" id="IPR002577">
    <property type="entry name" value="HTH_HxlR"/>
</dbReference>
<dbReference type="Pfam" id="PF01638">
    <property type="entry name" value="HxlR"/>
    <property type="match status" value="1"/>
</dbReference>
<dbReference type="PANTHER" id="PTHR33204:SF29">
    <property type="entry name" value="TRANSCRIPTIONAL REGULATOR"/>
    <property type="match status" value="1"/>
</dbReference>
<reference evidence="5 6" key="1">
    <citation type="submission" date="2019-02" db="EMBL/GenBank/DDBJ databases">
        <title>Draft genome sequence of Muricauda sp. 176CP4-71.</title>
        <authorList>
            <person name="Park J.-S."/>
        </authorList>
    </citation>
    <scope>NUCLEOTIDE SEQUENCE [LARGE SCALE GENOMIC DNA]</scope>
    <source>
        <strain evidence="5 6">176CP4-71</strain>
    </source>
</reference>
<gene>
    <name evidence="5" type="ORF">EW142_01490</name>
</gene>
<keyword evidence="2" id="KW-0238">DNA-binding</keyword>
<proteinExistence type="predicted"/>
<dbReference type="SUPFAM" id="SSF46785">
    <property type="entry name" value="Winged helix' DNA-binding domain"/>
    <property type="match status" value="1"/>
</dbReference>